<dbReference type="RefSeq" id="WP_207380073.1">
    <property type="nucleotide sequence ID" value="NZ_CP071502.1"/>
</dbReference>
<sequence length="181" mass="20439">MLRIIVLLGALAGAIFGYRHYYSPLPLQSHFMATVPVKLKLLPDPKVRSQGSDQISLEEVTTQKNSKDPLVLTAISLSTAFDTYDEQDILELALEDMDKLGAIIGQASRNKARVVRRGFIDYQGHKGYEVVYELDKDSGKEQMIQRVFTHDNHMLMLIASYEPSAQREATVENFFASLEFL</sequence>
<dbReference type="Gene3D" id="3.40.1000.10">
    <property type="entry name" value="Mog1/PsbP, alpha/beta/alpha sandwich"/>
    <property type="match status" value="1"/>
</dbReference>
<proteinExistence type="predicted"/>
<organism evidence="1 2">
    <name type="scientific">Shewanella sedimentimangrovi</name>
    <dbReference type="NCBI Taxonomy" id="2814293"/>
    <lineage>
        <taxon>Bacteria</taxon>
        <taxon>Pseudomonadati</taxon>
        <taxon>Pseudomonadota</taxon>
        <taxon>Gammaproteobacteria</taxon>
        <taxon>Alteromonadales</taxon>
        <taxon>Shewanellaceae</taxon>
        <taxon>Shewanella</taxon>
    </lineage>
</organism>
<evidence type="ECO:0000313" key="1">
    <source>
        <dbReference type="EMBL" id="QSX36744.1"/>
    </source>
</evidence>
<protein>
    <recommendedName>
        <fullName evidence="3">DUF1795 domain-containing protein</fullName>
    </recommendedName>
</protein>
<keyword evidence="2" id="KW-1185">Reference proteome</keyword>
<name>A0ABX7QZ76_9GAMM</name>
<gene>
    <name evidence="1" type="ORF">JYB85_15920</name>
</gene>
<dbReference type="EMBL" id="CP071502">
    <property type="protein sequence ID" value="QSX36744.1"/>
    <property type="molecule type" value="Genomic_DNA"/>
</dbReference>
<dbReference type="Proteomes" id="UP000663207">
    <property type="component" value="Chromosome"/>
</dbReference>
<evidence type="ECO:0008006" key="3">
    <source>
        <dbReference type="Google" id="ProtNLM"/>
    </source>
</evidence>
<accession>A0ABX7QZ76</accession>
<reference evidence="1 2" key="1">
    <citation type="submission" date="2021-03" db="EMBL/GenBank/DDBJ databases">
        <title>Novel species identification of genus Shewanella.</title>
        <authorList>
            <person name="Liu G."/>
            <person name="Zhang Q."/>
        </authorList>
    </citation>
    <scope>NUCLEOTIDE SEQUENCE [LARGE SCALE GENOMIC DNA]</scope>
    <source>
        <strain evidence="1 2">FJAT-52962</strain>
    </source>
</reference>
<evidence type="ECO:0000313" key="2">
    <source>
        <dbReference type="Proteomes" id="UP000663207"/>
    </source>
</evidence>